<feature type="transmembrane region" description="Helical" evidence="2">
    <location>
        <begin position="557"/>
        <end position="576"/>
    </location>
</feature>
<dbReference type="PANTHER" id="PTHR31685">
    <property type="entry name" value="INTEGRAL MEMBRANE PROTEIN (AFU_ORTHOLOGUE AFUA_6G12730)-RELATED"/>
    <property type="match status" value="1"/>
</dbReference>
<feature type="compositionally biased region" description="Basic and acidic residues" evidence="1">
    <location>
        <begin position="228"/>
        <end position="242"/>
    </location>
</feature>
<dbReference type="Pfam" id="PF10348">
    <property type="entry name" value="DUF2427"/>
    <property type="match status" value="1"/>
</dbReference>
<dbReference type="InterPro" id="IPR018825">
    <property type="entry name" value="DUF2427"/>
</dbReference>
<comment type="caution">
    <text evidence="6">The sequence shown here is derived from an EMBL/GenBank/DDBJ whole genome shotgun (WGS) entry which is preliminary data.</text>
</comment>
<keyword evidence="2" id="KW-1133">Transmembrane helix</keyword>
<keyword evidence="7" id="KW-1185">Reference proteome</keyword>
<dbReference type="RefSeq" id="XP_070866839.1">
    <property type="nucleotide sequence ID" value="XM_071009285.1"/>
</dbReference>
<keyword evidence="2" id="KW-0472">Membrane</keyword>
<feature type="transmembrane region" description="Helical" evidence="2">
    <location>
        <begin position="97"/>
        <end position="117"/>
    </location>
</feature>
<feature type="transmembrane region" description="Helical" evidence="2">
    <location>
        <begin position="527"/>
        <end position="545"/>
    </location>
</feature>
<feature type="domain" description="DUF2427" evidence="4">
    <location>
        <begin position="54"/>
        <end position="155"/>
    </location>
</feature>
<feature type="compositionally biased region" description="Low complexity" evidence="1">
    <location>
        <begin position="460"/>
        <end position="479"/>
    </location>
</feature>
<feature type="compositionally biased region" description="Acidic residues" evidence="1">
    <location>
        <begin position="243"/>
        <end position="253"/>
    </location>
</feature>
<dbReference type="InterPro" id="IPR018827">
    <property type="entry name" value="YTP1_C"/>
</dbReference>
<sequence length="627" mass="67617">MKAHTTSLLPGLAGAGVVLALAPAVLAQSHEHGGGHGHGGAEMTDADKPLPEDQYPPTYFSHPDHKAVIYGHIVLMTLAWVFALPAAVMLSLARSRYTLLVQFAFLGANAGAVLLGVVYNASTPDLYPNNAHGKVGWIAALVVSAQVVVGLLARVAGAFKRSTHRFRMGARSEERQGFLPVSTEAMAEHDSCYPPGPYGRFSQDSGQGTEPRTESLRSQPLSSPSSSPRDDGDAHKEYRVGGDGDDNNTDDDLSDAHVPIISSSGRAYAAVARVAEKISDRFWKVLLFAYNAVDRTILILGFIALCTGITTYGRFFEGSGIYSGLAHFIKGGVFFWLGIFTLGRWAGCFGELGWAWNVRPKVPGQKWKYSAEFVESFLIFFYGSTNIFLEHLGGWGGEWTASDLEHISITVLFIGGGLCGMLVESVKMRNLLNYAVSDALCHPDLPASASTSDVERGHRTTTSTAITTATDANPAANTPDELREPDTYAFSANPIPALVIFLLGLMMSSHTQASMISSMVHKQWGNLLAGAAFARALTYVVLWLRPPRSVYPSRPPTELLASFGLMGGGVIFMSSAHDVVQGMIHYRLDAMFMYTVTMGLVGLLMAYTLLMIALKGWAARREAAGRV</sequence>
<evidence type="ECO:0008006" key="8">
    <source>
        <dbReference type="Google" id="ProtNLM"/>
    </source>
</evidence>
<feature type="transmembrane region" description="Helical" evidence="2">
    <location>
        <begin position="333"/>
        <end position="356"/>
    </location>
</feature>
<keyword evidence="2" id="KW-0812">Transmembrane</keyword>
<feature type="transmembrane region" description="Helical" evidence="2">
    <location>
        <begin position="407"/>
        <end position="423"/>
    </location>
</feature>
<protein>
    <recommendedName>
        <fullName evidence="8">Integral membrane protein</fullName>
    </recommendedName>
</protein>
<dbReference type="Pfam" id="PF10355">
    <property type="entry name" value="Ytp1"/>
    <property type="match status" value="1"/>
</dbReference>
<dbReference type="EMBL" id="JAZGUE010000003">
    <property type="protein sequence ID" value="KAL2268112.1"/>
    <property type="molecule type" value="Genomic_DNA"/>
</dbReference>
<evidence type="ECO:0000313" key="6">
    <source>
        <dbReference type="EMBL" id="KAL2268112.1"/>
    </source>
</evidence>
<feature type="region of interest" description="Disordered" evidence="1">
    <location>
        <begin position="451"/>
        <end position="483"/>
    </location>
</feature>
<evidence type="ECO:0000256" key="3">
    <source>
        <dbReference type="SAM" id="SignalP"/>
    </source>
</evidence>
<evidence type="ECO:0000313" key="7">
    <source>
        <dbReference type="Proteomes" id="UP001600064"/>
    </source>
</evidence>
<feature type="transmembrane region" description="Helical" evidence="2">
    <location>
        <begin position="488"/>
        <end position="507"/>
    </location>
</feature>
<evidence type="ECO:0000259" key="4">
    <source>
        <dbReference type="Pfam" id="PF10348"/>
    </source>
</evidence>
<dbReference type="GeneID" id="98123929"/>
<proteinExistence type="predicted"/>
<feature type="region of interest" description="Disordered" evidence="1">
    <location>
        <begin position="192"/>
        <end position="255"/>
    </location>
</feature>
<name>A0ABR4DEW4_9PEZI</name>
<feature type="chain" id="PRO_5046306900" description="Integral membrane protein" evidence="3">
    <location>
        <begin position="28"/>
        <end position="627"/>
    </location>
</feature>
<dbReference type="Proteomes" id="UP001600064">
    <property type="component" value="Unassembled WGS sequence"/>
</dbReference>
<reference evidence="6 7" key="1">
    <citation type="journal article" date="2024" name="Commun. Biol.">
        <title>Comparative genomic analysis of thermophilic fungi reveals convergent evolutionary adaptations and gene losses.</title>
        <authorList>
            <person name="Steindorff A.S."/>
            <person name="Aguilar-Pontes M.V."/>
            <person name="Robinson A.J."/>
            <person name="Andreopoulos B."/>
            <person name="LaButti K."/>
            <person name="Kuo A."/>
            <person name="Mondo S."/>
            <person name="Riley R."/>
            <person name="Otillar R."/>
            <person name="Haridas S."/>
            <person name="Lipzen A."/>
            <person name="Grimwood J."/>
            <person name="Schmutz J."/>
            <person name="Clum A."/>
            <person name="Reid I.D."/>
            <person name="Moisan M.C."/>
            <person name="Butler G."/>
            <person name="Nguyen T.T.M."/>
            <person name="Dewar K."/>
            <person name="Conant G."/>
            <person name="Drula E."/>
            <person name="Henrissat B."/>
            <person name="Hansel C."/>
            <person name="Singer S."/>
            <person name="Hutchinson M.I."/>
            <person name="de Vries R.P."/>
            <person name="Natvig D.O."/>
            <person name="Powell A.J."/>
            <person name="Tsang A."/>
            <person name="Grigoriev I.V."/>
        </authorList>
    </citation>
    <scope>NUCLEOTIDE SEQUENCE [LARGE SCALE GENOMIC DNA]</scope>
    <source>
        <strain evidence="6 7">ATCC 22073</strain>
    </source>
</reference>
<evidence type="ECO:0000259" key="5">
    <source>
        <dbReference type="Pfam" id="PF10355"/>
    </source>
</evidence>
<accession>A0ABR4DEW4</accession>
<feature type="transmembrane region" description="Helical" evidence="2">
    <location>
        <begin position="287"/>
        <end position="313"/>
    </location>
</feature>
<feature type="transmembrane region" description="Helical" evidence="2">
    <location>
        <begin position="67"/>
        <end position="90"/>
    </location>
</feature>
<feature type="domain" description="Protein YTP1-like C-terminal" evidence="5">
    <location>
        <begin position="301"/>
        <end position="615"/>
    </location>
</feature>
<dbReference type="PANTHER" id="PTHR31685:SF3">
    <property type="entry name" value="INTEGRAL MEMBRANE PROTEIN (AFU_ORTHOLOGUE AFUA_6G12730)"/>
    <property type="match status" value="1"/>
</dbReference>
<feature type="signal peptide" evidence="3">
    <location>
        <begin position="1"/>
        <end position="27"/>
    </location>
</feature>
<evidence type="ECO:0000256" key="1">
    <source>
        <dbReference type="SAM" id="MobiDB-lite"/>
    </source>
</evidence>
<feature type="transmembrane region" description="Helical" evidence="2">
    <location>
        <begin position="377"/>
        <end position="395"/>
    </location>
</feature>
<feature type="transmembrane region" description="Helical" evidence="2">
    <location>
        <begin position="591"/>
        <end position="614"/>
    </location>
</feature>
<feature type="transmembrane region" description="Helical" evidence="2">
    <location>
        <begin position="137"/>
        <end position="159"/>
    </location>
</feature>
<evidence type="ECO:0000256" key="2">
    <source>
        <dbReference type="SAM" id="Phobius"/>
    </source>
</evidence>
<feature type="compositionally biased region" description="Low complexity" evidence="1">
    <location>
        <begin position="216"/>
        <end position="227"/>
    </location>
</feature>
<gene>
    <name evidence="6" type="ORF">VTJ83DRAFT_2958</name>
</gene>
<keyword evidence="3" id="KW-0732">Signal</keyword>
<organism evidence="6 7">
    <name type="scientific">Remersonia thermophila</name>
    <dbReference type="NCBI Taxonomy" id="72144"/>
    <lineage>
        <taxon>Eukaryota</taxon>
        <taxon>Fungi</taxon>
        <taxon>Dikarya</taxon>
        <taxon>Ascomycota</taxon>
        <taxon>Pezizomycotina</taxon>
        <taxon>Sordariomycetes</taxon>
        <taxon>Sordariomycetidae</taxon>
        <taxon>Sordariales</taxon>
        <taxon>Sordariales incertae sedis</taxon>
        <taxon>Remersonia</taxon>
    </lineage>
</organism>